<sequence length="290" mass="31378">MATPARLFPTSPLFGRDQNSTWQGMKRFIPFLKSPPTVNVVALSGAIASGGRIGTLNDAGLASTLTKAFKKGKPAAVALQLNSPGGSPAQSSLIGARIRRLAEENDVPVFAFVEDVAASGGYWLAASADEIFVDATSIVGSIGVISASFGFNELMQRQGIERRVHTAGKDKSMLDPFRPERPADVKRLKALQAQIHDTFIDHVKSRRGARLSEDGDLFTGEIWVGQKAIDVGLADAIGHLVPVMKERFGDKVRFNTFGPKRSLFQRFGVRVLTSAIDQLDEKALWARFGL</sequence>
<evidence type="ECO:0000313" key="6">
    <source>
        <dbReference type="EMBL" id="EPX81813.1"/>
    </source>
</evidence>
<dbReference type="InterPro" id="IPR002142">
    <property type="entry name" value="Peptidase_S49"/>
</dbReference>
<dbReference type="PANTHER" id="PTHR42987:SF8">
    <property type="entry name" value="PROTEINASE"/>
    <property type="match status" value="1"/>
</dbReference>
<reference evidence="7" key="1">
    <citation type="journal article" date="2013" name="Stand. Genomic Sci.">
        <title>Genome sequence of the Litoreibacter arenae type strain (DSM 19593(T)), a member of the Roseobacter clade isolated from sea sand.</title>
        <authorList>
            <person name="Riedel T."/>
            <person name="Fiebig A."/>
            <person name="Petersen J."/>
            <person name="Gronow S."/>
            <person name="Kyrpides N.C."/>
            <person name="Goker M."/>
            <person name="Klenk H.P."/>
        </authorList>
    </citation>
    <scope>NUCLEOTIDE SEQUENCE [LARGE SCALE GENOMIC DNA]</scope>
    <source>
        <strain evidence="7">DSM 19593</strain>
    </source>
</reference>
<dbReference type="PANTHER" id="PTHR42987">
    <property type="entry name" value="PEPTIDASE S49"/>
    <property type="match status" value="1"/>
</dbReference>
<keyword evidence="7" id="KW-1185">Reference proteome</keyword>
<gene>
    <name evidence="6" type="ORF">thalar_00371</name>
</gene>
<protein>
    <submittedName>
        <fullName evidence="6">Peptidase, family S49</fullName>
    </submittedName>
</protein>
<evidence type="ECO:0000256" key="2">
    <source>
        <dbReference type="ARBA" id="ARBA00022670"/>
    </source>
</evidence>
<evidence type="ECO:0000256" key="3">
    <source>
        <dbReference type="ARBA" id="ARBA00022801"/>
    </source>
</evidence>
<keyword evidence="2" id="KW-0645">Protease</keyword>
<dbReference type="STRING" id="1123360.thalar_00371"/>
<dbReference type="InterPro" id="IPR029045">
    <property type="entry name" value="ClpP/crotonase-like_dom_sf"/>
</dbReference>
<dbReference type="Pfam" id="PF01343">
    <property type="entry name" value="Peptidase_S49"/>
    <property type="match status" value="1"/>
</dbReference>
<accession>S9QQA1</accession>
<keyword evidence="3" id="KW-0378">Hydrolase</keyword>
<dbReference type="Proteomes" id="UP000015351">
    <property type="component" value="Unassembled WGS sequence"/>
</dbReference>
<proteinExistence type="inferred from homology"/>
<comment type="caution">
    <text evidence="6">The sequence shown here is derived from an EMBL/GenBank/DDBJ whole genome shotgun (WGS) entry which is preliminary data.</text>
</comment>
<evidence type="ECO:0000256" key="1">
    <source>
        <dbReference type="ARBA" id="ARBA00008683"/>
    </source>
</evidence>
<dbReference type="SUPFAM" id="SSF52096">
    <property type="entry name" value="ClpP/crotonase"/>
    <property type="match status" value="1"/>
</dbReference>
<dbReference type="Gene3D" id="6.20.330.10">
    <property type="match status" value="1"/>
</dbReference>
<keyword evidence="4" id="KW-0720">Serine protease</keyword>
<comment type="similarity">
    <text evidence="1">Belongs to the peptidase S49 family.</text>
</comment>
<dbReference type="HOGENOM" id="CLU_046540_1_0_5"/>
<evidence type="ECO:0000259" key="5">
    <source>
        <dbReference type="Pfam" id="PF01343"/>
    </source>
</evidence>
<dbReference type="InterPro" id="IPR047272">
    <property type="entry name" value="S49_SppA_C"/>
</dbReference>
<dbReference type="GO" id="GO:0008236">
    <property type="term" value="F:serine-type peptidase activity"/>
    <property type="evidence" value="ECO:0007669"/>
    <property type="project" value="UniProtKB-KW"/>
</dbReference>
<dbReference type="PATRIC" id="fig|1123360.3.peg.368"/>
<name>S9QQA1_9RHOB</name>
<dbReference type="Gene3D" id="3.90.226.10">
    <property type="entry name" value="2-enoyl-CoA Hydratase, Chain A, domain 1"/>
    <property type="match status" value="1"/>
</dbReference>
<evidence type="ECO:0000313" key="7">
    <source>
        <dbReference type="Proteomes" id="UP000015351"/>
    </source>
</evidence>
<dbReference type="eggNOG" id="COG0616">
    <property type="taxonomic scope" value="Bacteria"/>
</dbReference>
<feature type="domain" description="Peptidase S49" evidence="5">
    <location>
        <begin position="105"/>
        <end position="242"/>
    </location>
</feature>
<dbReference type="CDD" id="cd07023">
    <property type="entry name" value="S49_Sppa_N_C"/>
    <property type="match status" value="1"/>
</dbReference>
<dbReference type="GO" id="GO:0006508">
    <property type="term" value="P:proteolysis"/>
    <property type="evidence" value="ECO:0007669"/>
    <property type="project" value="UniProtKB-KW"/>
</dbReference>
<organism evidence="6 7">
    <name type="scientific">Litoreibacter arenae DSM 19593</name>
    <dbReference type="NCBI Taxonomy" id="1123360"/>
    <lineage>
        <taxon>Bacteria</taxon>
        <taxon>Pseudomonadati</taxon>
        <taxon>Pseudomonadota</taxon>
        <taxon>Alphaproteobacteria</taxon>
        <taxon>Rhodobacterales</taxon>
        <taxon>Roseobacteraceae</taxon>
        <taxon>Litoreibacter</taxon>
    </lineage>
</organism>
<evidence type="ECO:0000256" key="4">
    <source>
        <dbReference type="ARBA" id="ARBA00022825"/>
    </source>
</evidence>
<dbReference type="AlphaFoldDB" id="S9QQA1"/>
<dbReference type="EMBL" id="AONI01000005">
    <property type="protein sequence ID" value="EPX81813.1"/>
    <property type="molecule type" value="Genomic_DNA"/>
</dbReference>